<dbReference type="GO" id="GO:0006302">
    <property type="term" value="P:double-strand break repair"/>
    <property type="evidence" value="ECO:0007669"/>
    <property type="project" value="InterPro"/>
</dbReference>
<proteinExistence type="predicted"/>
<dbReference type="GO" id="GO:0004519">
    <property type="term" value="F:endonuclease activity"/>
    <property type="evidence" value="ECO:0007669"/>
    <property type="project" value="UniProtKB-KW"/>
</dbReference>
<feature type="domain" description="Rad50/SbcC-type AAA" evidence="1">
    <location>
        <begin position="4"/>
        <end position="92"/>
    </location>
</feature>
<protein>
    <submittedName>
        <fullName evidence="2">Putative ATP-dependent endonuclease of OLD family</fullName>
    </submittedName>
</protein>
<evidence type="ECO:0000313" key="2">
    <source>
        <dbReference type="EMBL" id="MBB5937632.1"/>
    </source>
</evidence>
<sequence>MAHLRVENFRVFGLAAQGEGERDDSLSLSFTAGTNVLVGENDSGKTAIVDAIRLCLQSAAADYYRVSLDDFHLGTKERAETFTIRCAFTDLSTEEQAVFLELLTHDRAGAAWLCVTFKAQRMDPLRNRVSVTTRTGSDGNGPALDGAARELLRATYLRPLRDAEAELRSGRGSRLSQILAGYPAMKD</sequence>
<dbReference type="AlphaFoldDB" id="A0A7W9QEA0"/>
<evidence type="ECO:0000313" key="3">
    <source>
        <dbReference type="Proteomes" id="UP000588098"/>
    </source>
</evidence>
<dbReference type="GO" id="GO:0016887">
    <property type="term" value="F:ATP hydrolysis activity"/>
    <property type="evidence" value="ECO:0007669"/>
    <property type="project" value="InterPro"/>
</dbReference>
<keyword evidence="2" id="KW-0255">Endonuclease</keyword>
<evidence type="ECO:0000259" key="1">
    <source>
        <dbReference type="Pfam" id="PF13476"/>
    </source>
</evidence>
<keyword evidence="2" id="KW-0540">Nuclease</keyword>
<name>A0A7W9QEA0_9ACTN</name>
<comment type="caution">
    <text evidence="2">The sequence shown here is derived from an EMBL/GenBank/DDBJ whole genome shotgun (WGS) entry which is preliminary data.</text>
</comment>
<dbReference type="InterPro" id="IPR027417">
    <property type="entry name" value="P-loop_NTPase"/>
</dbReference>
<dbReference type="Pfam" id="PF13476">
    <property type="entry name" value="AAA_23"/>
    <property type="match status" value="1"/>
</dbReference>
<dbReference type="Proteomes" id="UP000588098">
    <property type="component" value="Unassembled WGS sequence"/>
</dbReference>
<dbReference type="InterPro" id="IPR038729">
    <property type="entry name" value="Rad50/SbcC_AAA"/>
</dbReference>
<keyword evidence="3" id="KW-1185">Reference proteome</keyword>
<dbReference type="EMBL" id="JACHJL010000012">
    <property type="protein sequence ID" value="MBB5937632.1"/>
    <property type="molecule type" value="Genomic_DNA"/>
</dbReference>
<dbReference type="RefSeq" id="WP_184574725.1">
    <property type="nucleotide sequence ID" value="NZ_JACHJL010000012.1"/>
</dbReference>
<organism evidence="2 3">
    <name type="scientific">Streptomyces zagrosensis</name>
    <dbReference type="NCBI Taxonomy" id="1042984"/>
    <lineage>
        <taxon>Bacteria</taxon>
        <taxon>Bacillati</taxon>
        <taxon>Actinomycetota</taxon>
        <taxon>Actinomycetes</taxon>
        <taxon>Kitasatosporales</taxon>
        <taxon>Streptomycetaceae</taxon>
        <taxon>Streptomyces</taxon>
    </lineage>
</organism>
<accession>A0A7W9QEA0</accession>
<dbReference type="Gene3D" id="3.40.50.300">
    <property type="entry name" value="P-loop containing nucleotide triphosphate hydrolases"/>
    <property type="match status" value="1"/>
</dbReference>
<keyword evidence="2" id="KW-0378">Hydrolase</keyword>
<reference evidence="2 3" key="1">
    <citation type="submission" date="2020-08" db="EMBL/GenBank/DDBJ databases">
        <title>Genomic Encyclopedia of Type Strains, Phase III (KMG-III): the genomes of soil and plant-associated and newly described type strains.</title>
        <authorList>
            <person name="Whitman W."/>
        </authorList>
    </citation>
    <scope>NUCLEOTIDE SEQUENCE [LARGE SCALE GENOMIC DNA]</scope>
    <source>
        <strain evidence="2 3">CECT 8305</strain>
    </source>
</reference>
<dbReference type="SUPFAM" id="SSF52540">
    <property type="entry name" value="P-loop containing nucleoside triphosphate hydrolases"/>
    <property type="match status" value="1"/>
</dbReference>
<gene>
    <name evidence="2" type="ORF">FHS42_004713</name>
</gene>